<dbReference type="AlphaFoldDB" id="A0A0P0RKQ6"/>
<dbReference type="KEGG" id="bcai:K788_0007315"/>
<gene>
    <name evidence="1" type="ORF">K788_0007315</name>
</gene>
<accession>A0A0P0RKQ6</accession>
<evidence type="ECO:0000313" key="2">
    <source>
        <dbReference type="Proteomes" id="UP000019146"/>
    </source>
</evidence>
<reference evidence="1 2" key="1">
    <citation type="journal article" date="2014" name="Genome Announc.">
        <title>Draft Genome Sequence of the Haloacid-Degrading Burkholderia caribensis Strain MBA4.</title>
        <authorList>
            <person name="Pan Y."/>
            <person name="Kong K.F."/>
            <person name="Tsang J.S."/>
        </authorList>
    </citation>
    <scope>NUCLEOTIDE SEQUENCE [LARGE SCALE GENOMIC DNA]</scope>
    <source>
        <strain evidence="1 2">MBA4</strain>
    </source>
</reference>
<organism evidence="1 2">
    <name type="scientific">Paraburkholderia caribensis MBA4</name>
    <dbReference type="NCBI Taxonomy" id="1323664"/>
    <lineage>
        <taxon>Bacteria</taxon>
        <taxon>Pseudomonadati</taxon>
        <taxon>Pseudomonadota</taxon>
        <taxon>Betaproteobacteria</taxon>
        <taxon>Burkholderiales</taxon>
        <taxon>Burkholderiaceae</taxon>
        <taxon>Paraburkholderia</taxon>
    </lineage>
</organism>
<evidence type="ECO:0000313" key="1">
    <source>
        <dbReference type="EMBL" id="ALL69287.1"/>
    </source>
</evidence>
<sequence>MLRDAHGLPLFLSGDRVDVRGAYINSLGEEVKEFRAPICPNGWFRLRRRKMRGGKRSFAVTLPDMENGSLLRDRVESGTPLRAVSARAASKAKKQLLI</sequence>
<proteinExistence type="predicted"/>
<dbReference type="Proteomes" id="UP000019146">
    <property type="component" value="Chromosome 2"/>
</dbReference>
<name>A0A0P0RKQ6_9BURK</name>
<protein>
    <submittedName>
        <fullName evidence="1">Uncharacterized protein</fullName>
    </submittedName>
</protein>
<dbReference type="EMBL" id="CP012747">
    <property type="protein sequence ID" value="ALL69287.1"/>
    <property type="molecule type" value="Genomic_DNA"/>
</dbReference>